<evidence type="ECO:0000256" key="8">
    <source>
        <dbReference type="SAM" id="Phobius"/>
    </source>
</evidence>
<name>A0ABV6YAK4_9HYPH</name>
<dbReference type="InterPro" id="IPR027417">
    <property type="entry name" value="P-loop_NTPase"/>
</dbReference>
<dbReference type="Proteomes" id="UP001593940">
    <property type="component" value="Unassembled WGS sequence"/>
</dbReference>
<dbReference type="PROSITE" id="PS50893">
    <property type="entry name" value="ABC_TRANSPORTER_2"/>
    <property type="match status" value="1"/>
</dbReference>
<keyword evidence="7 8" id="KW-0472">Membrane</keyword>
<dbReference type="CDD" id="cd03223">
    <property type="entry name" value="ABCD_peroxisomal_ALDP"/>
    <property type="match status" value="1"/>
</dbReference>
<dbReference type="Pfam" id="PF06472">
    <property type="entry name" value="ABC_membrane_2"/>
    <property type="match status" value="1"/>
</dbReference>
<dbReference type="PANTHER" id="PTHR11384">
    <property type="entry name" value="ATP-BINDING CASSETTE, SUB-FAMILY D MEMBER"/>
    <property type="match status" value="1"/>
</dbReference>
<evidence type="ECO:0000256" key="1">
    <source>
        <dbReference type="ARBA" id="ARBA00004651"/>
    </source>
</evidence>
<feature type="domain" description="ABC transmembrane type-1" evidence="10">
    <location>
        <begin position="41"/>
        <end position="339"/>
    </location>
</feature>
<evidence type="ECO:0000259" key="10">
    <source>
        <dbReference type="PROSITE" id="PS50929"/>
    </source>
</evidence>
<keyword evidence="12" id="KW-1185">Reference proteome</keyword>
<comment type="subcellular location">
    <subcellularLocation>
        <location evidence="1">Cell membrane</location>
        <topology evidence="1">Multi-pass membrane protein</topology>
    </subcellularLocation>
</comment>
<dbReference type="SMART" id="SM00382">
    <property type="entry name" value="AAA"/>
    <property type="match status" value="1"/>
</dbReference>
<evidence type="ECO:0000256" key="7">
    <source>
        <dbReference type="ARBA" id="ARBA00023136"/>
    </source>
</evidence>
<organism evidence="11 12">
    <name type="scientific">Microvirga arabica</name>
    <dbReference type="NCBI Taxonomy" id="1128671"/>
    <lineage>
        <taxon>Bacteria</taxon>
        <taxon>Pseudomonadati</taxon>
        <taxon>Pseudomonadota</taxon>
        <taxon>Alphaproteobacteria</taxon>
        <taxon>Hyphomicrobiales</taxon>
        <taxon>Methylobacteriaceae</taxon>
        <taxon>Microvirga</taxon>
    </lineage>
</organism>
<dbReference type="InterPro" id="IPR011527">
    <property type="entry name" value="ABC1_TM_dom"/>
</dbReference>
<feature type="transmembrane region" description="Helical" evidence="8">
    <location>
        <begin position="12"/>
        <end position="29"/>
    </location>
</feature>
<dbReference type="InterPro" id="IPR050835">
    <property type="entry name" value="ABC_transporter_sub-D"/>
</dbReference>
<dbReference type="InterPro" id="IPR003593">
    <property type="entry name" value="AAA+_ATPase"/>
</dbReference>
<evidence type="ECO:0000256" key="5">
    <source>
        <dbReference type="ARBA" id="ARBA00022840"/>
    </source>
</evidence>
<evidence type="ECO:0000313" key="11">
    <source>
        <dbReference type="EMBL" id="MFC1458279.1"/>
    </source>
</evidence>
<dbReference type="Pfam" id="PF00005">
    <property type="entry name" value="ABC_tran"/>
    <property type="match status" value="1"/>
</dbReference>
<dbReference type="GO" id="GO:0005524">
    <property type="term" value="F:ATP binding"/>
    <property type="evidence" value="ECO:0007669"/>
    <property type="project" value="UniProtKB-KW"/>
</dbReference>
<dbReference type="PANTHER" id="PTHR11384:SF59">
    <property type="entry name" value="LYSOSOMAL COBALAMIN TRANSPORTER ABCD4"/>
    <property type="match status" value="1"/>
</dbReference>
<feature type="transmembrane region" description="Helical" evidence="8">
    <location>
        <begin position="156"/>
        <end position="178"/>
    </location>
</feature>
<evidence type="ECO:0000259" key="9">
    <source>
        <dbReference type="PROSITE" id="PS50893"/>
    </source>
</evidence>
<reference evidence="11 12" key="1">
    <citation type="submission" date="2024-09" db="EMBL/GenBank/DDBJ databases">
        <title>Nodulacao em especies de Leguminosae Basais da Amazonia e Caracterizacao dos Rizobios e Bacterias Associadas aos Nodulos.</title>
        <authorList>
            <person name="Jambeiro I.C.A."/>
            <person name="Lopes I.S."/>
            <person name="Aguiar E.R.G.R."/>
            <person name="Santos A.F.J."/>
            <person name="Dos Santos J.M.F."/>
            <person name="Gross E."/>
        </authorList>
    </citation>
    <scope>NUCLEOTIDE SEQUENCE [LARGE SCALE GENOMIC DNA]</scope>
    <source>
        <strain evidence="11 12">BRUESC1165</strain>
    </source>
</reference>
<evidence type="ECO:0000256" key="2">
    <source>
        <dbReference type="ARBA" id="ARBA00022448"/>
    </source>
</evidence>
<comment type="caution">
    <text evidence="11">The sequence shown here is derived from an EMBL/GenBank/DDBJ whole genome shotgun (WGS) entry which is preliminary data.</text>
</comment>
<feature type="transmembrane region" description="Helical" evidence="8">
    <location>
        <begin position="190"/>
        <end position="215"/>
    </location>
</feature>
<dbReference type="Gene3D" id="3.40.50.300">
    <property type="entry name" value="P-loop containing nucleotide triphosphate hydrolases"/>
    <property type="match status" value="1"/>
</dbReference>
<dbReference type="EMBL" id="JBHOMY010000046">
    <property type="protein sequence ID" value="MFC1458279.1"/>
    <property type="molecule type" value="Genomic_DNA"/>
</dbReference>
<dbReference type="PROSITE" id="PS50929">
    <property type="entry name" value="ABC_TM1F"/>
    <property type="match status" value="1"/>
</dbReference>
<keyword evidence="4" id="KW-0547">Nucleotide-binding</keyword>
<dbReference type="InterPro" id="IPR003439">
    <property type="entry name" value="ABC_transporter-like_ATP-bd"/>
</dbReference>
<accession>A0ABV6YAK4</accession>
<proteinExistence type="predicted"/>
<gene>
    <name evidence="11" type="ORF">ACETIH_16560</name>
</gene>
<dbReference type="Gene3D" id="1.20.1560.10">
    <property type="entry name" value="ABC transporter type 1, transmembrane domain"/>
    <property type="match status" value="1"/>
</dbReference>
<sequence>MHSHTEPPVSAWQPVIAGFIGIAGGWWRGSTTRKAWWLTGALALCLVGNIGVNLALNGWNRAFFDALERRDAGTLGLLVPVFGLLVIAIAGIGVLIVLARETLQVRWRAWLVGRLMDRWLEHKRFYRLSLSGREPSNPEYRIADDSRMATEPVVDFVIGLTHAVLTAIAFIGVLWSVGGSLSLTVAGQSITIPAYLMVAALLYGAAASALTLWVGHPLIGAIARRNEAEARLRFELTRLRENGESVAMIGGETAERNGLEGTYAAVVARWLRVVGLHARLTWITNASGALVPVIPLFLAMPKYLSGELSLGGVTQLAAAFTQVQVAIAWLVDNYKQIAQWHASAERVLALSHTLVDSPSRDGEPTGLDYSRRGKRVVLDRVSVTDPQERVVIRNVDLTVNPGDRVLIMGPSGSGKSTLLRTMAGLWPWGSGRVIFPPAACIGYVPQDPYMPLGSLRETLLYPGASHGPDLNRIAVALHECGLAQLISHLDQCQRWDQVLSRGEQQRLAFARILLQRPELVILDEATSGLDEISQECLMLTLIRELPETTVISVGHRASLRAFHTRCLSLVRSKEGAHLVEEGNRTIADTRTISTLRA</sequence>
<dbReference type="InterPro" id="IPR036640">
    <property type="entry name" value="ABC1_TM_sf"/>
</dbReference>
<feature type="transmembrane region" description="Helical" evidence="8">
    <location>
        <begin position="36"/>
        <end position="56"/>
    </location>
</feature>
<dbReference type="RefSeq" id="WP_377030279.1">
    <property type="nucleotide sequence ID" value="NZ_JBHOMY010000046.1"/>
</dbReference>
<evidence type="ECO:0000256" key="4">
    <source>
        <dbReference type="ARBA" id="ARBA00022741"/>
    </source>
</evidence>
<evidence type="ECO:0000313" key="12">
    <source>
        <dbReference type="Proteomes" id="UP001593940"/>
    </source>
</evidence>
<dbReference type="SUPFAM" id="SSF90123">
    <property type="entry name" value="ABC transporter transmembrane region"/>
    <property type="match status" value="1"/>
</dbReference>
<feature type="transmembrane region" description="Helical" evidence="8">
    <location>
        <begin position="76"/>
        <end position="98"/>
    </location>
</feature>
<protein>
    <submittedName>
        <fullName evidence="11">ABC transporter ATP-binding protein/permease</fullName>
    </submittedName>
</protein>
<feature type="domain" description="ABC transporter" evidence="9">
    <location>
        <begin position="376"/>
        <end position="596"/>
    </location>
</feature>
<feature type="transmembrane region" description="Helical" evidence="8">
    <location>
        <begin position="280"/>
        <end position="300"/>
    </location>
</feature>
<keyword evidence="5 11" id="KW-0067">ATP-binding</keyword>
<keyword evidence="6 8" id="KW-1133">Transmembrane helix</keyword>
<dbReference type="SUPFAM" id="SSF52540">
    <property type="entry name" value="P-loop containing nucleoside triphosphate hydrolases"/>
    <property type="match status" value="1"/>
</dbReference>
<evidence type="ECO:0000256" key="6">
    <source>
        <dbReference type="ARBA" id="ARBA00022989"/>
    </source>
</evidence>
<keyword evidence="2" id="KW-0813">Transport</keyword>
<keyword evidence="3 8" id="KW-0812">Transmembrane</keyword>
<evidence type="ECO:0000256" key="3">
    <source>
        <dbReference type="ARBA" id="ARBA00022692"/>
    </source>
</evidence>